<evidence type="ECO:0000256" key="1">
    <source>
        <dbReference type="SAM" id="Phobius"/>
    </source>
</evidence>
<dbReference type="RefSeq" id="XP_067067212.1">
    <property type="nucleotide sequence ID" value="XM_067212002.1"/>
</dbReference>
<feature type="transmembrane region" description="Helical" evidence="1">
    <location>
        <begin position="67"/>
        <end position="91"/>
    </location>
</feature>
<reference evidence="2 3" key="1">
    <citation type="submission" date="2016-10" db="EMBL/GenBank/DDBJ databases">
        <title>Reductive evolution of mitochondrial metabolism and differential evolution of invasion-related proteins in Cryptosporidium.</title>
        <authorList>
            <person name="Liu S."/>
            <person name="Roellig D.M."/>
            <person name="Guo Y."/>
            <person name="Li N."/>
            <person name="Frace M.A."/>
            <person name="Tang K."/>
            <person name="Zhang L."/>
            <person name="Feng Y."/>
            <person name="Xiao L."/>
        </authorList>
    </citation>
    <scope>NUCLEOTIDE SEQUENCE [LARGE SCALE GENOMIC DNA]</scope>
    <source>
        <strain evidence="2">30847</strain>
    </source>
</reference>
<comment type="caution">
    <text evidence="2">The sequence shown here is derived from an EMBL/GenBank/DDBJ whole genome shotgun (WGS) entry which is preliminary data.</text>
</comment>
<dbReference type="GeneID" id="92365953"/>
<dbReference type="OrthoDB" id="10358410at2759"/>
<keyword evidence="1" id="KW-1133">Transmembrane helix</keyword>
<name>A0A1J4MHV2_9CRYT</name>
<evidence type="ECO:0000313" key="2">
    <source>
        <dbReference type="EMBL" id="OII73842.1"/>
    </source>
</evidence>
<evidence type="ECO:0000313" key="3">
    <source>
        <dbReference type="Proteomes" id="UP000186804"/>
    </source>
</evidence>
<keyword evidence="1" id="KW-0472">Membrane</keyword>
<keyword evidence="1" id="KW-0812">Transmembrane</keyword>
<dbReference type="EMBL" id="LRBS01000100">
    <property type="protein sequence ID" value="OII73842.1"/>
    <property type="molecule type" value="Genomic_DNA"/>
</dbReference>
<gene>
    <name evidence="2" type="ORF">cand_017680</name>
</gene>
<dbReference type="Proteomes" id="UP000186804">
    <property type="component" value="Unassembled WGS sequence"/>
</dbReference>
<keyword evidence="3" id="KW-1185">Reference proteome</keyword>
<dbReference type="AlphaFoldDB" id="A0A1J4MHV2"/>
<accession>A0A1J4MHV2</accession>
<proteinExistence type="predicted"/>
<sequence>MKTEFDRDLSILDSLVSESSFATNSLVSLNNAASLGIGSKVLLTSSFTASSVMSHGIFGLSDPKTELAASFFIGFGGFLSFLLIIALFRYLHIVIHSFRYRSNHSGNRFVVRSSENITNLYVTKNFANSMQHPYEV</sequence>
<dbReference type="VEuPathDB" id="CryptoDB:cand_017680"/>
<organism evidence="2 3">
    <name type="scientific">Cryptosporidium andersoni</name>
    <dbReference type="NCBI Taxonomy" id="117008"/>
    <lineage>
        <taxon>Eukaryota</taxon>
        <taxon>Sar</taxon>
        <taxon>Alveolata</taxon>
        <taxon>Apicomplexa</taxon>
        <taxon>Conoidasida</taxon>
        <taxon>Coccidia</taxon>
        <taxon>Eucoccidiorida</taxon>
        <taxon>Eimeriorina</taxon>
        <taxon>Cryptosporidiidae</taxon>
        <taxon>Cryptosporidium</taxon>
    </lineage>
</organism>
<protein>
    <submittedName>
        <fullName evidence="2">Uncharacterized protein</fullName>
    </submittedName>
</protein>